<protein>
    <recommendedName>
        <fullName evidence="1">Amidohydrolase 3 domain-containing protein</fullName>
    </recommendedName>
</protein>
<evidence type="ECO:0000313" key="3">
    <source>
        <dbReference type="Proteomes" id="UP001211065"/>
    </source>
</evidence>
<reference evidence="2" key="1">
    <citation type="submission" date="2020-05" db="EMBL/GenBank/DDBJ databases">
        <title>Phylogenomic resolution of chytrid fungi.</title>
        <authorList>
            <person name="Stajich J.E."/>
            <person name="Amses K."/>
            <person name="Simmons R."/>
            <person name="Seto K."/>
            <person name="Myers J."/>
            <person name="Bonds A."/>
            <person name="Quandt C.A."/>
            <person name="Barry K."/>
            <person name="Liu P."/>
            <person name="Grigoriev I."/>
            <person name="Longcore J.E."/>
            <person name="James T.Y."/>
        </authorList>
    </citation>
    <scope>NUCLEOTIDE SEQUENCE</scope>
    <source>
        <strain evidence="2">JEL0476</strain>
    </source>
</reference>
<evidence type="ECO:0000259" key="1">
    <source>
        <dbReference type="Pfam" id="PF07969"/>
    </source>
</evidence>
<dbReference type="PANTHER" id="PTHR22642:SF2">
    <property type="entry name" value="PROTEIN LONG AFTER FAR-RED 3"/>
    <property type="match status" value="1"/>
</dbReference>
<name>A0AAD5U4J7_9FUNG</name>
<dbReference type="AlphaFoldDB" id="A0AAD5U4J7"/>
<sequence length="552" mass="62712">MNKKNSLISTFVVKDDKFIIDTDDFNENLKNHPNAEVIDAKNKLITPGLIDSHGHSLFLGEQLLKCNLKGSKSVFEIRSKLLVHLQQEKLNKNQWIYGIGWDQTLWSTEFPTFHDLESELLSQFPIILTRIDYHCYWLNRKAIEFVKPYLPTDLKVEGGEILLVNGNISGIFLDNAMSFVDLAKPLITEAEILKAFKLANDELLRYGVTSMHDAGLRPSEINILKKAVDLKYFKVKNYVMINCFDMLKLCDEEVDKDVLYFTNNNNIYKNLISVRSVKLFLDGALGSWGAKLLAPYSGKYKLSITDKMIQLMFLKDDTSKNGYLRIPEKELPDIVRKWSLKGYQVNIHAIGDEANKIALDAMEQSYMSDNFKNDKRFRIEHAQILRLTDIGRFKNMSIIASMQPTHATSDMKYAEKRLGPQRILGAYAWKTLINAGVTLALSSDFPVEPVNPLQGIYSAVTRKDKFGDSPHGKNGWYPNEKLSITESLKGFTINGAFSSFQENLVGSIENGKFADFVIFDKDFINYEGELDILKSKVLSTVVNGELVFGSFP</sequence>
<dbReference type="InterPro" id="IPR013108">
    <property type="entry name" value="Amidohydro_3"/>
</dbReference>
<dbReference type="InterPro" id="IPR032466">
    <property type="entry name" value="Metal_Hydrolase"/>
</dbReference>
<dbReference type="Pfam" id="PF07969">
    <property type="entry name" value="Amidohydro_3"/>
    <property type="match status" value="1"/>
</dbReference>
<dbReference type="CDD" id="cd01300">
    <property type="entry name" value="YtcJ_like"/>
    <property type="match status" value="1"/>
</dbReference>
<dbReference type="InterPro" id="IPR033932">
    <property type="entry name" value="YtcJ-like"/>
</dbReference>
<gene>
    <name evidence="2" type="ORF">HK099_004852</name>
</gene>
<dbReference type="SUPFAM" id="SSF51338">
    <property type="entry name" value="Composite domain of metallo-dependent hydrolases"/>
    <property type="match status" value="1"/>
</dbReference>
<dbReference type="Gene3D" id="3.10.310.70">
    <property type="match status" value="1"/>
</dbReference>
<dbReference type="GO" id="GO:0016810">
    <property type="term" value="F:hydrolase activity, acting on carbon-nitrogen (but not peptide) bonds"/>
    <property type="evidence" value="ECO:0007669"/>
    <property type="project" value="InterPro"/>
</dbReference>
<evidence type="ECO:0000313" key="2">
    <source>
        <dbReference type="EMBL" id="KAJ3218988.1"/>
    </source>
</evidence>
<organism evidence="2 3">
    <name type="scientific">Clydaea vesicula</name>
    <dbReference type="NCBI Taxonomy" id="447962"/>
    <lineage>
        <taxon>Eukaryota</taxon>
        <taxon>Fungi</taxon>
        <taxon>Fungi incertae sedis</taxon>
        <taxon>Chytridiomycota</taxon>
        <taxon>Chytridiomycota incertae sedis</taxon>
        <taxon>Chytridiomycetes</taxon>
        <taxon>Lobulomycetales</taxon>
        <taxon>Lobulomycetaceae</taxon>
        <taxon>Clydaea</taxon>
    </lineage>
</organism>
<dbReference type="SUPFAM" id="SSF51556">
    <property type="entry name" value="Metallo-dependent hydrolases"/>
    <property type="match status" value="1"/>
</dbReference>
<dbReference type="Gene3D" id="2.30.40.10">
    <property type="entry name" value="Urease, subunit C, domain 1"/>
    <property type="match status" value="1"/>
</dbReference>
<dbReference type="Proteomes" id="UP001211065">
    <property type="component" value="Unassembled WGS sequence"/>
</dbReference>
<dbReference type="InterPro" id="IPR011059">
    <property type="entry name" value="Metal-dep_hydrolase_composite"/>
</dbReference>
<comment type="caution">
    <text evidence="2">The sequence shown here is derived from an EMBL/GenBank/DDBJ whole genome shotgun (WGS) entry which is preliminary data.</text>
</comment>
<dbReference type="EMBL" id="JADGJW010000357">
    <property type="protein sequence ID" value="KAJ3218988.1"/>
    <property type="molecule type" value="Genomic_DNA"/>
</dbReference>
<dbReference type="PANTHER" id="PTHR22642">
    <property type="entry name" value="IMIDAZOLONEPROPIONASE"/>
    <property type="match status" value="1"/>
</dbReference>
<dbReference type="Gene3D" id="3.20.20.140">
    <property type="entry name" value="Metal-dependent hydrolases"/>
    <property type="match status" value="1"/>
</dbReference>
<accession>A0AAD5U4J7</accession>
<keyword evidence="3" id="KW-1185">Reference proteome</keyword>
<feature type="domain" description="Amidohydrolase 3" evidence="1">
    <location>
        <begin position="36"/>
        <end position="548"/>
    </location>
</feature>
<proteinExistence type="predicted"/>